<dbReference type="EMBL" id="JBHTMP010000036">
    <property type="protein sequence ID" value="MFD1323730.1"/>
    <property type="molecule type" value="Genomic_DNA"/>
</dbReference>
<evidence type="ECO:0000313" key="3">
    <source>
        <dbReference type="Proteomes" id="UP001597260"/>
    </source>
</evidence>
<accession>A0ABW3YJ01</accession>
<keyword evidence="3" id="KW-1185">Reference proteome</keyword>
<gene>
    <name evidence="2" type="ORF">ACFQ4H_21820</name>
</gene>
<dbReference type="Proteomes" id="UP001597260">
    <property type="component" value="Unassembled WGS sequence"/>
</dbReference>
<sequence length="130" mass="13523">MLVTQVGPALAIELLTLSDASPFGAPGVAQADVGTLVPLGYLAAGFVATALWSLGWASGVWVVTRRAAGEPVSLLFSSSEPIRSAARPACSRPALLVTHAEQRGHESPVTAARLVRELHRRSSAGPPSFR</sequence>
<keyword evidence="1" id="KW-0812">Transmembrane</keyword>
<protein>
    <submittedName>
        <fullName evidence="2">Uncharacterized protein</fullName>
    </submittedName>
</protein>
<proteinExistence type="predicted"/>
<comment type="caution">
    <text evidence="2">The sequence shown here is derived from an EMBL/GenBank/DDBJ whole genome shotgun (WGS) entry which is preliminary data.</text>
</comment>
<reference evidence="3" key="1">
    <citation type="journal article" date="2019" name="Int. J. Syst. Evol. Microbiol.">
        <title>The Global Catalogue of Microorganisms (GCM) 10K type strain sequencing project: providing services to taxonomists for standard genome sequencing and annotation.</title>
        <authorList>
            <consortium name="The Broad Institute Genomics Platform"/>
            <consortium name="The Broad Institute Genome Sequencing Center for Infectious Disease"/>
            <person name="Wu L."/>
            <person name="Ma J."/>
        </authorList>
    </citation>
    <scope>NUCLEOTIDE SEQUENCE [LARGE SCALE GENOMIC DNA]</scope>
    <source>
        <strain evidence="3">JCM 31037</strain>
    </source>
</reference>
<feature type="transmembrane region" description="Helical" evidence="1">
    <location>
        <begin position="41"/>
        <end position="63"/>
    </location>
</feature>
<keyword evidence="1" id="KW-0472">Membrane</keyword>
<evidence type="ECO:0000313" key="2">
    <source>
        <dbReference type="EMBL" id="MFD1323730.1"/>
    </source>
</evidence>
<organism evidence="2 3">
    <name type="scientific">Micromonospora sonneratiae</name>
    <dbReference type="NCBI Taxonomy" id="1184706"/>
    <lineage>
        <taxon>Bacteria</taxon>
        <taxon>Bacillati</taxon>
        <taxon>Actinomycetota</taxon>
        <taxon>Actinomycetes</taxon>
        <taxon>Micromonosporales</taxon>
        <taxon>Micromonosporaceae</taxon>
        <taxon>Micromonospora</taxon>
    </lineage>
</organism>
<name>A0ABW3YJ01_9ACTN</name>
<evidence type="ECO:0000256" key="1">
    <source>
        <dbReference type="SAM" id="Phobius"/>
    </source>
</evidence>
<keyword evidence="1" id="KW-1133">Transmembrane helix</keyword>
<dbReference type="RefSeq" id="WP_377573167.1">
    <property type="nucleotide sequence ID" value="NZ_JBHTMP010000036.1"/>
</dbReference>